<evidence type="ECO:0000256" key="1">
    <source>
        <dbReference type="SAM" id="MobiDB-lite"/>
    </source>
</evidence>
<dbReference type="EMBL" id="CDMZ01002020">
    <property type="protein sequence ID" value="CEM40346.1"/>
    <property type="molecule type" value="Genomic_DNA"/>
</dbReference>
<reference evidence="2" key="1">
    <citation type="submission" date="2014-11" db="EMBL/GenBank/DDBJ databases">
        <authorList>
            <person name="Otto D Thomas"/>
            <person name="Naeem Raeece"/>
        </authorList>
    </citation>
    <scope>NUCLEOTIDE SEQUENCE</scope>
</reference>
<dbReference type="AlphaFoldDB" id="A0A0G4H988"/>
<accession>A0A0G4H988</accession>
<gene>
    <name evidence="2" type="ORF">Cvel_25242</name>
</gene>
<dbReference type="VEuPathDB" id="CryptoDB:Cvel_25242"/>
<protein>
    <submittedName>
        <fullName evidence="2">Uncharacterized protein</fullName>
    </submittedName>
</protein>
<feature type="compositionally biased region" description="Polar residues" evidence="1">
    <location>
        <begin position="1"/>
        <end position="13"/>
    </location>
</feature>
<name>A0A0G4H988_9ALVE</name>
<evidence type="ECO:0000313" key="2">
    <source>
        <dbReference type="EMBL" id="CEM40346.1"/>
    </source>
</evidence>
<proteinExistence type="predicted"/>
<feature type="compositionally biased region" description="Low complexity" evidence="1">
    <location>
        <begin position="15"/>
        <end position="30"/>
    </location>
</feature>
<organism evidence="2">
    <name type="scientific">Chromera velia CCMP2878</name>
    <dbReference type="NCBI Taxonomy" id="1169474"/>
    <lineage>
        <taxon>Eukaryota</taxon>
        <taxon>Sar</taxon>
        <taxon>Alveolata</taxon>
        <taxon>Colpodellida</taxon>
        <taxon>Chromeraceae</taxon>
        <taxon>Chromera</taxon>
    </lineage>
</organism>
<feature type="region of interest" description="Disordered" evidence="1">
    <location>
        <begin position="1"/>
        <end position="44"/>
    </location>
</feature>
<sequence length="284" mass="29372">MGNCFNSGTQVKTTAPGAAPPQGQQPAAAQSADRPSSAGDPGKSETFVAAVVEAKQGASGPILPSSFPSDFVKKSPAEKLSSLQSSVDLILAHQGDPKRTAEAVTTVHDALQQSAPLSGFMATDAAHYLQTFCNLAVERMPKHGEVVGASLKTAGFIAFQCPECVGEISNFAIKGLLLDKLDSQFLSSAQTEAFPAFEGIATILHDVAVAKASSSDSSASGKEVAESAVQLLCKGAGKQKKVPANASFFTDRIKQLSSHKGGSVSFEELLRKYIASEGVEGVSV</sequence>